<dbReference type="InterPro" id="IPR052936">
    <property type="entry name" value="Jasmonate_Hydroxylase-like"/>
</dbReference>
<dbReference type="RefSeq" id="XP_043048872.1">
    <property type="nucleotide sequence ID" value="XM_043191565.1"/>
</dbReference>
<evidence type="ECO:0000313" key="2">
    <source>
        <dbReference type="EMBL" id="KAG7193324.1"/>
    </source>
</evidence>
<feature type="domain" description="ABM" evidence="1">
    <location>
        <begin position="34"/>
        <end position="83"/>
    </location>
</feature>
<dbReference type="SUPFAM" id="SSF54909">
    <property type="entry name" value="Dimeric alpha+beta barrel"/>
    <property type="match status" value="1"/>
</dbReference>
<dbReference type="GeneID" id="66114114"/>
<gene>
    <name evidence="2" type="ORF">KQ657_000740</name>
</gene>
<reference evidence="2" key="1">
    <citation type="submission" date="2021-03" db="EMBL/GenBank/DDBJ databases">
        <authorList>
            <person name="Palmer J.M."/>
        </authorList>
    </citation>
    <scope>NUCLEOTIDE SEQUENCE</scope>
    <source>
        <strain evidence="2">ARV_011</strain>
    </source>
</reference>
<dbReference type="Proteomes" id="UP000790833">
    <property type="component" value="Unassembled WGS sequence"/>
</dbReference>
<accession>A0A9P7V8U4</accession>
<sequence length="109" mass="12752">MSPTKEPYYSVIFISTFKNNIDSKLYSEIGMEMIQLAKKQPGYLGIDSARDPDTTTGITVSYWKDEQSIASWKKNQEHLVAQRLGRTSFYKHFKTIISKVEREYEFNEK</sequence>
<proteinExistence type="predicted"/>
<keyword evidence="3" id="KW-1185">Reference proteome</keyword>
<dbReference type="InterPro" id="IPR007138">
    <property type="entry name" value="ABM_dom"/>
</dbReference>
<dbReference type="Pfam" id="PF03992">
    <property type="entry name" value="ABM"/>
    <property type="match status" value="1"/>
</dbReference>
<dbReference type="PANTHER" id="PTHR37811">
    <property type="entry name" value="BLL5343 PROTEIN"/>
    <property type="match status" value="1"/>
</dbReference>
<evidence type="ECO:0000313" key="3">
    <source>
        <dbReference type="Proteomes" id="UP000790833"/>
    </source>
</evidence>
<dbReference type="InterPro" id="IPR011008">
    <property type="entry name" value="Dimeric_a/b-barrel"/>
</dbReference>
<dbReference type="OrthoDB" id="10263341at2759"/>
<protein>
    <recommendedName>
        <fullName evidence="1">ABM domain-containing protein</fullName>
    </recommendedName>
</protein>
<organism evidence="2 3">
    <name type="scientific">Scheffersomyces spartinae</name>
    <dbReference type="NCBI Taxonomy" id="45513"/>
    <lineage>
        <taxon>Eukaryota</taxon>
        <taxon>Fungi</taxon>
        <taxon>Dikarya</taxon>
        <taxon>Ascomycota</taxon>
        <taxon>Saccharomycotina</taxon>
        <taxon>Pichiomycetes</taxon>
        <taxon>Debaryomycetaceae</taxon>
        <taxon>Scheffersomyces</taxon>
    </lineage>
</organism>
<dbReference type="EMBL" id="JAHMUF010000012">
    <property type="protein sequence ID" value="KAG7193324.1"/>
    <property type="molecule type" value="Genomic_DNA"/>
</dbReference>
<name>A0A9P7V8U4_9ASCO</name>
<dbReference type="Gene3D" id="3.30.70.100">
    <property type="match status" value="1"/>
</dbReference>
<dbReference type="AlphaFoldDB" id="A0A9P7V8U4"/>
<dbReference type="PANTHER" id="PTHR37811:SF2">
    <property type="entry name" value="ABM DOMAIN-CONTAINING PROTEIN"/>
    <property type="match status" value="1"/>
</dbReference>
<evidence type="ECO:0000259" key="1">
    <source>
        <dbReference type="Pfam" id="PF03992"/>
    </source>
</evidence>
<comment type="caution">
    <text evidence="2">The sequence shown here is derived from an EMBL/GenBank/DDBJ whole genome shotgun (WGS) entry which is preliminary data.</text>
</comment>